<evidence type="ECO:0000313" key="2">
    <source>
        <dbReference type="Proteomes" id="UP000474777"/>
    </source>
</evidence>
<comment type="caution">
    <text evidence="1">The sequence shown here is derived from an EMBL/GenBank/DDBJ whole genome shotgun (WGS) entry which is preliminary data.</text>
</comment>
<proteinExistence type="predicted"/>
<reference evidence="1 2" key="1">
    <citation type="submission" date="2020-02" db="EMBL/GenBank/DDBJ databases">
        <authorList>
            <person name="Kim M.K."/>
        </authorList>
    </citation>
    <scope>NUCLEOTIDE SEQUENCE [LARGE SCALE GENOMIC DNA]</scope>
    <source>
        <strain evidence="1 2">BT327</strain>
    </source>
</reference>
<dbReference type="Proteomes" id="UP000474777">
    <property type="component" value="Unassembled WGS sequence"/>
</dbReference>
<dbReference type="EMBL" id="JAAGWD010000001">
    <property type="protein sequence ID" value="NEM96188.1"/>
    <property type="molecule type" value="Genomic_DNA"/>
</dbReference>
<keyword evidence="2" id="KW-1185">Reference proteome</keyword>
<gene>
    <name evidence="1" type="ORF">GXP69_00650</name>
</gene>
<protein>
    <submittedName>
        <fullName evidence="1">Uncharacterized protein</fullName>
    </submittedName>
</protein>
<dbReference type="RefSeq" id="WP_163910986.1">
    <property type="nucleotide sequence ID" value="NZ_JAAGWD010000001.1"/>
</dbReference>
<accession>A0A6B3LQB9</accession>
<dbReference type="AlphaFoldDB" id="A0A6B3LQB9"/>
<name>A0A6B3LQB9_9BACT</name>
<sequence>MRTQQDTTHFHERIQVLRVVEADKEQQKLVQTVELLPEPEEVDPNQLDLFHDHGRA</sequence>
<organism evidence="1 2">
    <name type="scientific">Pontibacter burrus</name>
    <dbReference type="NCBI Taxonomy" id="2704466"/>
    <lineage>
        <taxon>Bacteria</taxon>
        <taxon>Pseudomonadati</taxon>
        <taxon>Bacteroidota</taxon>
        <taxon>Cytophagia</taxon>
        <taxon>Cytophagales</taxon>
        <taxon>Hymenobacteraceae</taxon>
        <taxon>Pontibacter</taxon>
    </lineage>
</organism>
<evidence type="ECO:0000313" key="1">
    <source>
        <dbReference type="EMBL" id="NEM96188.1"/>
    </source>
</evidence>